<name>A0A7X5Y346_9SPHN</name>
<dbReference type="Gene3D" id="3.20.20.80">
    <property type="entry name" value="Glycosidases"/>
    <property type="match status" value="1"/>
</dbReference>
<dbReference type="InterPro" id="IPR001547">
    <property type="entry name" value="Glyco_hydro_5"/>
</dbReference>
<evidence type="ECO:0000256" key="1">
    <source>
        <dbReference type="ARBA" id="ARBA00022801"/>
    </source>
</evidence>
<reference evidence="5 6" key="1">
    <citation type="submission" date="2020-03" db="EMBL/GenBank/DDBJ databases">
        <title>Genomic Encyclopedia of Type Strains, Phase IV (KMG-IV): sequencing the most valuable type-strain genomes for metagenomic binning, comparative biology and taxonomic classification.</title>
        <authorList>
            <person name="Goeker M."/>
        </authorList>
    </citation>
    <scope>NUCLEOTIDE SEQUENCE [LARGE SCALE GENOMIC DNA]</scope>
    <source>
        <strain evidence="5 6">DSM 7225</strain>
    </source>
</reference>
<dbReference type="GO" id="GO:0004553">
    <property type="term" value="F:hydrolase activity, hydrolyzing O-glycosyl compounds"/>
    <property type="evidence" value="ECO:0007669"/>
    <property type="project" value="InterPro"/>
</dbReference>
<keyword evidence="1 3" id="KW-0378">Hydrolase</keyword>
<dbReference type="Pfam" id="PF00150">
    <property type="entry name" value="Cellulase"/>
    <property type="match status" value="1"/>
</dbReference>
<accession>A0A7X5Y346</accession>
<dbReference type="SUPFAM" id="SSF51445">
    <property type="entry name" value="(Trans)glycosidases"/>
    <property type="match status" value="1"/>
</dbReference>
<proteinExistence type="inferred from homology"/>
<evidence type="ECO:0000256" key="2">
    <source>
        <dbReference type="ARBA" id="ARBA00023295"/>
    </source>
</evidence>
<keyword evidence="6" id="KW-1185">Reference proteome</keyword>
<keyword evidence="2 3" id="KW-0326">Glycosidase</keyword>
<evidence type="ECO:0000259" key="4">
    <source>
        <dbReference type="Pfam" id="PF00150"/>
    </source>
</evidence>
<comment type="similarity">
    <text evidence="3">Belongs to the glycosyl hydrolase 5 (cellulase A) family.</text>
</comment>
<feature type="domain" description="Glycoside hydrolase family 5" evidence="4">
    <location>
        <begin position="69"/>
        <end position="274"/>
    </location>
</feature>
<protein>
    <recommendedName>
        <fullName evidence="4">Glycoside hydrolase family 5 domain-containing protein</fullName>
    </recommendedName>
</protein>
<gene>
    <name evidence="5" type="ORF">GGR89_002889</name>
</gene>
<evidence type="ECO:0000313" key="5">
    <source>
        <dbReference type="EMBL" id="NJB98556.1"/>
    </source>
</evidence>
<dbReference type="EMBL" id="JAATJB010000009">
    <property type="protein sequence ID" value="NJB98556.1"/>
    <property type="molecule type" value="Genomic_DNA"/>
</dbReference>
<dbReference type="Proteomes" id="UP000531251">
    <property type="component" value="Unassembled WGS sequence"/>
</dbReference>
<dbReference type="InterPro" id="IPR017853">
    <property type="entry name" value="GH"/>
</dbReference>
<evidence type="ECO:0000256" key="3">
    <source>
        <dbReference type="RuleBase" id="RU361153"/>
    </source>
</evidence>
<dbReference type="AlphaFoldDB" id="A0A7X5Y346"/>
<evidence type="ECO:0000313" key="6">
    <source>
        <dbReference type="Proteomes" id="UP000531251"/>
    </source>
</evidence>
<dbReference type="GO" id="GO:0000272">
    <property type="term" value="P:polysaccharide catabolic process"/>
    <property type="evidence" value="ECO:0007669"/>
    <property type="project" value="InterPro"/>
</dbReference>
<sequence length="398" mass="44057">MVSNGYGQIPAMPAAECETMVGRWTEAEAKAWYAQQPWVMGCNFTPSNAINQLEMWQAATFDIAAIRAELALAADVGMNAVRVYLHDLLWAEDPEGFLARIDTLLAVADGYGIRVMLVLFDSCWHPDPALGPQPAPKPGVHNSGWVQSPGIPALRDPAQRPRLEAYITGVVGRFRTDRRVLAWDIWNEPDNGPEVSLCDAVELGAKADLVLPLLVDAFGWARSMRPVQPLTSGIWLGDWSSPALLTPLQQAQTGLSDVISFHNYGTAEDFAQRIDWLSVFERPIWCTEFMARPAGSTFEAILPVAKARHVGAFCWGLVRGKTQTHLPWAAWENPNLAGLKDKWFHDIFDVGGVPYDATEVEFLRLLRTLDDKAPHWPLIEVDDGKANPNRPNDEAKAA</sequence>
<comment type="caution">
    <text evidence="5">The sequence shown here is derived from an EMBL/GenBank/DDBJ whole genome shotgun (WGS) entry which is preliminary data.</text>
</comment>
<organism evidence="5 6">
    <name type="scientific">Sphingomonas trueperi</name>
    <dbReference type="NCBI Taxonomy" id="53317"/>
    <lineage>
        <taxon>Bacteria</taxon>
        <taxon>Pseudomonadati</taxon>
        <taxon>Pseudomonadota</taxon>
        <taxon>Alphaproteobacteria</taxon>
        <taxon>Sphingomonadales</taxon>
        <taxon>Sphingomonadaceae</taxon>
        <taxon>Sphingomonas</taxon>
    </lineage>
</organism>